<evidence type="ECO:0000256" key="1">
    <source>
        <dbReference type="SAM" id="Phobius"/>
    </source>
</evidence>
<keyword evidence="1" id="KW-0812">Transmembrane</keyword>
<feature type="transmembrane region" description="Helical" evidence="1">
    <location>
        <begin position="69"/>
        <end position="88"/>
    </location>
</feature>
<feature type="transmembrane region" description="Helical" evidence="1">
    <location>
        <begin position="6"/>
        <end position="31"/>
    </location>
</feature>
<organism evidence="2 3">
    <name type="scientific">Amphibacillus indicireducens</name>
    <dbReference type="NCBI Taxonomy" id="1076330"/>
    <lineage>
        <taxon>Bacteria</taxon>
        <taxon>Bacillati</taxon>
        <taxon>Bacillota</taxon>
        <taxon>Bacilli</taxon>
        <taxon>Bacillales</taxon>
        <taxon>Bacillaceae</taxon>
        <taxon>Amphibacillus</taxon>
    </lineage>
</organism>
<dbReference type="InterPro" id="IPR024515">
    <property type="entry name" value="DUF3397"/>
</dbReference>
<proteinExistence type="predicted"/>
<gene>
    <name evidence="2" type="ORF">GCM10022410_13840</name>
</gene>
<name>A0ABP7VLT2_9BACI</name>
<reference evidence="3" key="1">
    <citation type="journal article" date="2019" name="Int. J. Syst. Evol. Microbiol.">
        <title>The Global Catalogue of Microorganisms (GCM) 10K type strain sequencing project: providing services to taxonomists for standard genome sequencing and annotation.</title>
        <authorList>
            <consortium name="The Broad Institute Genomics Platform"/>
            <consortium name="The Broad Institute Genome Sequencing Center for Infectious Disease"/>
            <person name="Wu L."/>
            <person name="Ma J."/>
        </authorList>
    </citation>
    <scope>NUCLEOTIDE SEQUENCE [LARGE SCALE GENOMIC DNA]</scope>
    <source>
        <strain evidence="3">JCM 17250</strain>
    </source>
</reference>
<protein>
    <recommendedName>
        <fullName evidence="4">DUF3397 domain-containing protein</fullName>
    </recommendedName>
</protein>
<feature type="transmembrane region" description="Helical" evidence="1">
    <location>
        <begin position="100"/>
        <end position="124"/>
    </location>
</feature>
<accession>A0ABP7VLT2</accession>
<keyword evidence="3" id="KW-1185">Reference proteome</keyword>
<feature type="transmembrane region" description="Helical" evidence="1">
    <location>
        <begin position="43"/>
        <end position="63"/>
    </location>
</feature>
<dbReference type="Proteomes" id="UP001501734">
    <property type="component" value="Unassembled WGS sequence"/>
</dbReference>
<dbReference type="RefSeq" id="WP_344911641.1">
    <property type="nucleotide sequence ID" value="NZ_BAABDL010000072.1"/>
</dbReference>
<evidence type="ECO:0000313" key="2">
    <source>
        <dbReference type="EMBL" id="GAA4069144.1"/>
    </source>
</evidence>
<dbReference type="Pfam" id="PF11877">
    <property type="entry name" value="DUF3397"/>
    <property type="match status" value="1"/>
</dbReference>
<evidence type="ECO:0000313" key="3">
    <source>
        <dbReference type="Proteomes" id="UP001501734"/>
    </source>
</evidence>
<sequence>MSKIVAYLIAFLVTFPFIVTMLTYFILNYFIEHRKKVIHKCMEYTAVVHLISTIAIFNVIFKINIFGPLVIFLLIVLFSFILLQWKLIRDVKMRRILKLYLRFIFLLFFIANLILTCFSIYYLFTN</sequence>
<comment type="caution">
    <text evidence="2">The sequence shown here is derived from an EMBL/GenBank/DDBJ whole genome shotgun (WGS) entry which is preliminary data.</text>
</comment>
<keyword evidence="1" id="KW-0472">Membrane</keyword>
<keyword evidence="1" id="KW-1133">Transmembrane helix</keyword>
<evidence type="ECO:0008006" key="4">
    <source>
        <dbReference type="Google" id="ProtNLM"/>
    </source>
</evidence>
<dbReference type="EMBL" id="BAABDL010000072">
    <property type="protein sequence ID" value="GAA4069144.1"/>
    <property type="molecule type" value="Genomic_DNA"/>
</dbReference>